<dbReference type="EMBL" id="CP061035">
    <property type="protein sequence ID" value="QQV78988.1"/>
    <property type="molecule type" value="Genomic_DNA"/>
</dbReference>
<dbReference type="InterPro" id="IPR008869">
    <property type="entry name" value="MlaC/ttg2D"/>
</dbReference>
<dbReference type="NCBIfam" id="TIGR03481">
    <property type="entry name" value="HpnM"/>
    <property type="match status" value="1"/>
</dbReference>
<accession>A0A974S5Q8</accession>
<dbReference type="InterPro" id="IPR042245">
    <property type="entry name" value="Tgt2/MlaC_sf"/>
</dbReference>
<keyword evidence="2" id="KW-1185">Reference proteome</keyword>
<dbReference type="PANTHER" id="PTHR36573:SF1">
    <property type="entry name" value="INTERMEMBRANE PHOSPHOLIPID TRANSPORT SYSTEM BINDING PROTEIN MLAC"/>
    <property type="match status" value="1"/>
</dbReference>
<gene>
    <name evidence="1" type="ORF">H5J25_10620</name>
</gene>
<organism evidence="1 2">
    <name type="scientific">Sphingomonas aliaeris</name>
    <dbReference type="NCBI Taxonomy" id="2759526"/>
    <lineage>
        <taxon>Bacteria</taxon>
        <taxon>Pseudomonadati</taxon>
        <taxon>Pseudomonadota</taxon>
        <taxon>Alphaproteobacteria</taxon>
        <taxon>Sphingomonadales</taxon>
        <taxon>Sphingomonadaceae</taxon>
        <taxon>Sphingomonas</taxon>
    </lineage>
</organism>
<dbReference type="Pfam" id="PF05494">
    <property type="entry name" value="MlaC"/>
    <property type="match status" value="1"/>
</dbReference>
<sequence length="197" mass="20878">MGIVMAAGATISPGQAMAQAADPAISTVRALNDGLLSIMRAGKAAGPKGRAATIGPVIDRAYDLPLMTRLSIGSGWTTIKPADQAALTAAFRRMTVSQYAANFDDFSGQTFTLDPKVEARGGDRLVRTTLNDPKGETVAIAYRLRNSGGTWKIIDVFYRNSISQLAIRRADFARIVQNKGARALVDHLNALSVKSGG</sequence>
<evidence type="ECO:0000313" key="2">
    <source>
        <dbReference type="Proteomes" id="UP000595894"/>
    </source>
</evidence>
<protein>
    <submittedName>
        <fullName evidence="1">ABC transporter substrate-binding protein</fullName>
    </submittedName>
</protein>
<name>A0A974S5Q8_9SPHN</name>
<dbReference type="AlphaFoldDB" id="A0A974S5Q8"/>
<dbReference type="InterPro" id="IPR017842">
    <property type="entry name" value="Hopanoid_biosyn-assoc_HpnM"/>
</dbReference>
<reference evidence="2" key="1">
    <citation type="submission" date="2020-09" db="EMBL/GenBank/DDBJ databases">
        <title>Sphingomonas sp., a new species isolated from pork steak.</title>
        <authorList>
            <person name="Heidler von Heilborn D."/>
        </authorList>
    </citation>
    <scope>NUCLEOTIDE SEQUENCE [LARGE SCALE GENOMIC DNA]</scope>
</reference>
<proteinExistence type="predicted"/>
<dbReference type="PANTHER" id="PTHR36573">
    <property type="entry name" value="INTERMEMBRANE PHOSPHOLIPID TRANSPORT SYSTEM BINDING PROTEIN MLAC"/>
    <property type="match status" value="1"/>
</dbReference>
<dbReference type="Proteomes" id="UP000595894">
    <property type="component" value="Chromosome"/>
</dbReference>
<dbReference type="Gene3D" id="3.10.450.710">
    <property type="entry name" value="Tgt2/MlaC"/>
    <property type="match status" value="1"/>
</dbReference>
<evidence type="ECO:0000313" key="1">
    <source>
        <dbReference type="EMBL" id="QQV78988.1"/>
    </source>
</evidence>
<dbReference type="KEGG" id="sari:H5J25_10620"/>